<comment type="caution">
    <text evidence="1">The sequence shown here is derived from an EMBL/GenBank/DDBJ whole genome shotgun (WGS) entry which is preliminary data.</text>
</comment>
<evidence type="ECO:0000313" key="2">
    <source>
        <dbReference type="Proteomes" id="UP000250321"/>
    </source>
</evidence>
<reference evidence="1 2" key="1">
    <citation type="submission" date="2018-02" db="EMBL/GenBank/DDBJ databases">
        <title>Draft genome of wild Prunus yedoensis var. nudiflora.</title>
        <authorList>
            <person name="Baek S."/>
            <person name="Kim J.-H."/>
            <person name="Choi K."/>
            <person name="Kim G.-B."/>
            <person name="Cho A."/>
            <person name="Jang H."/>
            <person name="Shin C.-H."/>
            <person name="Yu H.-J."/>
            <person name="Mun J.-H."/>
        </authorList>
    </citation>
    <scope>NUCLEOTIDE SEQUENCE [LARGE SCALE GENOMIC DNA]</scope>
    <source>
        <strain evidence="2">cv. Jeju island</strain>
        <tissue evidence="1">Leaf</tissue>
    </source>
</reference>
<protein>
    <submittedName>
        <fullName evidence="1">Uncharacterized protein</fullName>
    </submittedName>
</protein>
<dbReference type="Proteomes" id="UP000250321">
    <property type="component" value="Unassembled WGS sequence"/>
</dbReference>
<accession>A0A314UVK2</accession>
<gene>
    <name evidence="1" type="ORF">Pyn_33780</name>
</gene>
<organism evidence="1 2">
    <name type="scientific">Prunus yedoensis var. nudiflora</name>
    <dbReference type="NCBI Taxonomy" id="2094558"/>
    <lineage>
        <taxon>Eukaryota</taxon>
        <taxon>Viridiplantae</taxon>
        <taxon>Streptophyta</taxon>
        <taxon>Embryophyta</taxon>
        <taxon>Tracheophyta</taxon>
        <taxon>Spermatophyta</taxon>
        <taxon>Magnoliopsida</taxon>
        <taxon>eudicotyledons</taxon>
        <taxon>Gunneridae</taxon>
        <taxon>Pentapetalae</taxon>
        <taxon>rosids</taxon>
        <taxon>fabids</taxon>
        <taxon>Rosales</taxon>
        <taxon>Rosaceae</taxon>
        <taxon>Amygdaloideae</taxon>
        <taxon>Amygdaleae</taxon>
        <taxon>Prunus</taxon>
    </lineage>
</organism>
<dbReference type="AlphaFoldDB" id="A0A314UVK2"/>
<sequence>MQAELFCSTFSTFSTVLRIPKSITGWGSSLFKTLPRYIFCYLRLLLLLASPLQDFGRNSFSYNTRPRFPTTPSVNNSNPGRNLFASFKFGCDFQQPQTNMFSYKG</sequence>
<keyword evidence="2" id="KW-1185">Reference proteome</keyword>
<evidence type="ECO:0000313" key="1">
    <source>
        <dbReference type="EMBL" id="PQM41555.1"/>
    </source>
</evidence>
<name>A0A314UVK2_PRUYE</name>
<proteinExistence type="predicted"/>
<dbReference type="EMBL" id="PJQY01002947">
    <property type="protein sequence ID" value="PQM41555.1"/>
    <property type="molecule type" value="Genomic_DNA"/>
</dbReference>